<organism evidence="1 2">
    <name type="scientific">Roseburia porci</name>
    <dbReference type="NCBI Taxonomy" id="2605790"/>
    <lineage>
        <taxon>Bacteria</taxon>
        <taxon>Bacillati</taxon>
        <taxon>Bacillota</taxon>
        <taxon>Clostridia</taxon>
        <taxon>Lachnospirales</taxon>
        <taxon>Lachnospiraceae</taxon>
        <taxon>Roseburia</taxon>
    </lineage>
</organism>
<reference evidence="1 2" key="1">
    <citation type="submission" date="2019-08" db="EMBL/GenBank/DDBJ databases">
        <title>In-depth cultivation of the pig gut microbiome towards novel bacterial diversity and tailored functional studies.</title>
        <authorList>
            <person name="Wylensek D."/>
            <person name="Hitch T.C.A."/>
            <person name="Clavel T."/>
        </authorList>
    </citation>
    <scope>NUCLEOTIDE SEQUENCE [LARGE SCALE GENOMIC DNA]</scope>
    <source>
        <strain evidence="1 2">MUC/MUC-530-WT-4D</strain>
    </source>
</reference>
<accession>A0A6L5YVA3</accession>
<proteinExistence type="predicted"/>
<sequence length="290" mass="33131">MHKFLRSIGFSDIRRRDLEMITKDIIKEPDTVKITKDSEGNEFAELTKEFAPNAGITVCGTYGEDDRFEMDYYYPFLNGTSLTTQECIDIEKHSEKEAYAGVCDDARLGVTLIFYLQNTAEYLSEKNLKQTIGSFNGASLAALSCEGMIILPVEKTEHKIKNSDQRYTERNKLIAQAREGDEEAIENLTIEDMDMYSLLSKRIAKEDILSIVTSYFMPYGIESDEYSILGDILDCTKEKNNLTNEEMYHMKLNCNDLIFDVCINSRDLTGEPAIGRRFKGNIWMQGKINI</sequence>
<keyword evidence="2" id="KW-1185">Reference proteome</keyword>
<evidence type="ECO:0000313" key="1">
    <source>
        <dbReference type="EMBL" id="MST75872.1"/>
    </source>
</evidence>
<dbReference type="EMBL" id="VUNI01000028">
    <property type="protein sequence ID" value="MST75872.1"/>
    <property type="molecule type" value="Genomic_DNA"/>
</dbReference>
<dbReference type="Pfam" id="PF12997">
    <property type="entry name" value="DUF3881"/>
    <property type="match status" value="1"/>
</dbReference>
<dbReference type="Proteomes" id="UP000474024">
    <property type="component" value="Unassembled WGS sequence"/>
</dbReference>
<dbReference type="InterPro" id="IPR024541">
    <property type="entry name" value="DUF3881"/>
</dbReference>
<dbReference type="AlphaFoldDB" id="A0A6L5YVA3"/>
<protein>
    <submittedName>
        <fullName evidence="1">DUF3881 family protein</fullName>
    </submittedName>
</protein>
<evidence type="ECO:0000313" key="2">
    <source>
        <dbReference type="Proteomes" id="UP000474024"/>
    </source>
</evidence>
<gene>
    <name evidence="1" type="ORF">FYJ75_12865</name>
</gene>
<comment type="caution">
    <text evidence="1">The sequence shown here is derived from an EMBL/GenBank/DDBJ whole genome shotgun (WGS) entry which is preliminary data.</text>
</comment>
<name>A0A6L5YVA3_9FIRM</name>